<keyword evidence="3" id="KW-1185">Reference proteome</keyword>
<evidence type="ECO:0000313" key="2">
    <source>
        <dbReference type="EMBL" id="CAH2353440.1"/>
    </source>
</evidence>
<dbReference type="SUPFAM" id="SSF53474">
    <property type="entry name" value="alpha/beta-Hydrolases"/>
    <property type="match status" value="1"/>
</dbReference>
<protein>
    <submittedName>
        <fullName evidence="2">Peroxisomal membrane protein Lpx1p</fullName>
    </submittedName>
</protein>
<accession>A0A9P0VZE2</accession>
<organism evidence="2 3">
    <name type="scientific">[Candida] railenensis</name>
    <dbReference type="NCBI Taxonomy" id="45579"/>
    <lineage>
        <taxon>Eukaryota</taxon>
        <taxon>Fungi</taxon>
        <taxon>Dikarya</taxon>
        <taxon>Ascomycota</taxon>
        <taxon>Saccharomycotina</taxon>
        <taxon>Pichiomycetes</taxon>
        <taxon>Debaryomycetaceae</taxon>
        <taxon>Kurtzmaniella</taxon>
    </lineage>
</organism>
<comment type="caution">
    <text evidence="2">The sequence shown here is derived from an EMBL/GenBank/DDBJ whole genome shotgun (WGS) entry which is preliminary data.</text>
</comment>
<proteinExistence type="predicted"/>
<dbReference type="InterPro" id="IPR029058">
    <property type="entry name" value="AB_hydrolase_fold"/>
</dbReference>
<sequence>MFNTTSHKAPAAFPRQHGGTLLSTDHLELAYEKYTTTDNTIPSDFITFNLVFVHGNGMNKSVWKYYVGRLFEYAATTGRSEKWAIKSMVAMDVAVHGDSAILNKGKLGWIYSWDDGARDINALVKHEQQSSGDFIQDPRHRNIIVGHSLGGCQALFAVIFEPTLYDLAFTIDPVAYVTPQAGQKYFKILPLLDKVYHDTFQSEKDLEKYLRSAFLKNFHPEILDDIIKDEKYFDEEDGLYKTKASKPQQFAIYMGGPGSIPIVMKLMSAISTPVVHIEALRGKFNAPGTSDFIRSAIPKEYLKTIDLDGEHLINGEDPESILKCIKESLSERAATAATNISSNYYPEIVYNGDREKIFKSKWESTFVARNFGTDAKPKI</sequence>
<dbReference type="AlphaFoldDB" id="A0A9P0VZE2"/>
<dbReference type="OrthoDB" id="94039at2759"/>
<evidence type="ECO:0000313" key="3">
    <source>
        <dbReference type="Proteomes" id="UP000837801"/>
    </source>
</evidence>
<feature type="domain" description="AB hydrolase-1" evidence="1">
    <location>
        <begin position="50"/>
        <end position="174"/>
    </location>
</feature>
<name>A0A9P0VZE2_9ASCO</name>
<dbReference type="Gene3D" id="3.40.50.1820">
    <property type="entry name" value="alpha/beta hydrolase"/>
    <property type="match status" value="1"/>
</dbReference>
<evidence type="ECO:0000259" key="1">
    <source>
        <dbReference type="Pfam" id="PF12697"/>
    </source>
</evidence>
<dbReference type="Proteomes" id="UP000837801">
    <property type="component" value="Unassembled WGS sequence"/>
</dbReference>
<reference evidence="2" key="1">
    <citation type="submission" date="2022-03" db="EMBL/GenBank/DDBJ databases">
        <authorList>
            <person name="Legras J.-L."/>
            <person name="Devillers H."/>
            <person name="Grondin C."/>
        </authorList>
    </citation>
    <scope>NUCLEOTIDE SEQUENCE</scope>
    <source>
        <strain evidence="2">CLIB 1423</strain>
    </source>
</reference>
<gene>
    <name evidence="2" type="ORF">CLIB1423_10S05050</name>
</gene>
<dbReference type="InterPro" id="IPR000073">
    <property type="entry name" value="AB_hydrolase_1"/>
</dbReference>
<dbReference type="EMBL" id="CAKXYY010000010">
    <property type="protein sequence ID" value="CAH2353440.1"/>
    <property type="molecule type" value="Genomic_DNA"/>
</dbReference>
<dbReference type="Pfam" id="PF12697">
    <property type="entry name" value="Abhydrolase_6"/>
    <property type="match status" value="1"/>
</dbReference>